<name>A0AAD8E3R3_DIPPU</name>
<dbReference type="EMBL" id="JASPKZ010009823">
    <property type="protein sequence ID" value="KAJ9575669.1"/>
    <property type="molecule type" value="Genomic_DNA"/>
</dbReference>
<evidence type="ECO:0000313" key="1">
    <source>
        <dbReference type="EMBL" id="KAJ9575669.1"/>
    </source>
</evidence>
<gene>
    <name evidence="1" type="ORF">L9F63_007428</name>
</gene>
<feature type="non-terminal residue" evidence="1">
    <location>
        <position position="83"/>
    </location>
</feature>
<keyword evidence="2" id="KW-1185">Reference proteome</keyword>
<proteinExistence type="predicted"/>
<sequence>LHGSNSMKSVVPPPVDNHLDVVDIDQEVCNGLRGDIQKASSRENVVKQTKYLGIIMDNIKGIGKENIKHKIELSREIQSELAN</sequence>
<comment type="caution">
    <text evidence="1">The sequence shown here is derived from an EMBL/GenBank/DDBJ whole genome shotgun (WGS) entry which is preliminary data.</text>
</comment>
<evidence type="ECO:0000313" key="2">
    <source>
        <dbReference type="Proteomes" id="UP001233999"/>
    </source>
</evidence>
<dbReference type="AlphaFoldDB" id="A0AAD8E3R3"/>
<feature type="non-terminal residue" evidence="1">
    <location>
        <position position="1"/>
    </location>
</feature>
<accession>A0AAD8E3R3</accession>
<dbReference type="Proteomes" id="UP001233999">
    <property type="component" value="Unassembled WGS sequence"/>
</dbReference>
<reference evidence="1" key="1">
    <citation type="journal article" date="2023" name="IScience">
        <title>Live-bearing cockroach genome reveals convergent evolutionary mechanisms linked to viviparity in insects and beyond.</title>
        <authorList>
            <person name="Fouks B."/>
            <person name="Harrison M.C."/>
            <person name="Mikhailova A.A."/>
            <person name="Marchal E."/>
            <person name="English S."/>
            <person name="Carruthers M."/>
            <person name="Jennings E.C."/>
            <person name="Chiamaka E.L."/>
            <person name="Frigard R.A."/>
            <person name="Pippel M."/>
            <person name="Attardo G.M."/>
            <person name="Benoit J.B."/>
            <person name="Bornberg-Bauer E."/>
            <person name="Tobe S.S."/>
        </authorList>
    </citation>
    <scope>NUCLEOTIDE SEQUENCE</scope>
    <source>
        <strain evidence="1">Stay&amp;Tobe</strain>
    </source>
</reference>
<protein>
    <submittedName>
        <fullName evidence="1">Uncharacterized protein</fullName>
    </submittedName>
</protein>
<organism evidence="1 2">
    <name type="scientific">Diploptera punctata</name>
    <name type="common">Pacific beetle cockroach</name>
    <dbReference type="NCBI Taxonomy" id="6984"/>
    <lineage>
        <taxon>Eukaryota</taxon>
        <taxon>Metazoa</taxon>
        <taxon>Ecdysozoa</taxon>
        <taxon>Arthropoda</taxon>
        <taxon>Hexapoda</taxon>
        <taxon>Insecta</taxon>
        <taxon>Pterygota</taxon>
        <taxon>Neoptera</taxon>
        <taxon>Polyneoptera</taxon>
        <taxon>Dictyoptera</taxon>
        <taxon>Blattodea</taxon>
        <taxon>Blaberoidea</taxon>
        <taxon>Blaberidae</taxon>
        <taxon>Diplopterinae</taxon>
        <taxon>Diploptera</taxon>
    </lineage>
</organism>
<reference evidence="1" key="2">
    <citation type="submission" date="2023-05" db="EMBL/GenBank/DDBJ databases">
        <authorList>
            <person name="Fouks B."/>
        </authorList>
    </citation>
    <scope>NUCLEOTIDE SEQUENCE</scope>
    <source>
        <strain evidence="1">Stay&amp;Tobe</strain>
        <tissue evidence="1">Testes</tissue>
    </source>
</reference>